<dbReference type="PANTHER" id="PTHR30344">
    <property type="entry name" value="6-PHOSPHOGLUCONOLACTONASE-RELATED"/>
    <property type="match status" value="1"/>
</dbReference>
<evidence type="ECO:0000313" key="5">
    <source>
        <dbReference type="Proteomes" id="UP000664073"/>
    </source>
</evidence>
<feature type="region of interest" description="Disordered" evidence="3">
    <location>
        <begin position="35"/>
        <end position="62"/>
    </location>
</feature>
<keyword evidence="2" id="KW-0119">Carbohydrate metabolism</keyword>
<dbReference type="GO" id="GO:0017057">
    <property type="term" value="F:6-phosphogluconolactonase activity"/>
    <property type="evidence" value="ECO:0007669"/>
    <property type="project" value="TreeGrafter"/>
</dbReference>
<dbReference type="InterPro" id="IPR050282">
    <property type="entry name" value="Cycloisomerase_2"/>
</dbReference>
<dbReference type="SUPFAM" id="SSF51004">
    <property type="entry name" value="C-terminal (heme d1) domain of cytochrome cd1-nitrite reductase"/>
    <property type="match status" value="1"/>
</dbReference>
<evidence type="ECO:0000256" key="3">
    <source>
        <dbReference type="SAM" id="MobiDB-lite"/>
    </source>
</evidence>
<comment type="similarity">
    <text evidence="1">Belongs to the cycloisomerase 2 family.</text>
</comment>
<dbReference type="GO" id="GO:0005829">
    <property type="term" value="C:cytosol"/>
    <property type="evidence" value="ECO:0007669"/>
    <property type="project" value="TreeGrafter"/>
</dbReference>
<accession>A0A939KLC2</accession>
<dbReference type="InterPro" id="IPR011048">
    <property type="entry name" value="Haem_d1_sf"/>
</dbReference>
<dbReference type="PANTHER" id="PTHR30344:SF1">
    <property type="entry name" value="6-PHOSPHOGLUCONOLACTONASE"/>
    <property type="match status" value="1"/>
</dbReference>
<organism evidence="4 5">
    <name type="scientific">Acetobacter garciniae</name>
    <dbReference type="NCBI Taxonomy" id="2817435"/>
    <lineage>
        <taxon>Bacteria</taxon>
        <taxon>Pseudomonadati</taxon>
        <taxon>Pseudomonadota</taxon>
        <taxon>Alphaproteobacteria</taxon>
        <taxon>Acetobacterales</taxon>
        <taxon>Acetobacteraceae</taxon>
        <taxon>Acetobacter</taxon>
    </lineage>
</organism>
<gene>
    <name evidence="4" type="ORF">J2D77_02935</name>
</gene>
<dbReference type="EMBL" id="JAFVMH010000001">
    <property type="protein sequence ID" value="MBO1324113.1"/>
    <property type="molecule type" value="Genomic_DNA"/>
</dbReference>
<protein>
    <submittedName>
        <fullName evidence="4">Lactonase family protein</fullName>
    </submittedName>
</protein>
<dbReference type="Pfam" id="PF10282">
    <property type="entry name" value="Lactonase"/>
    <property type="match status" value="1"/>
</dbReference>
<keyword evidence="5" id="KW-1185">Reference proteome</keyword>
<evidence type="ECO:0000313" key="4">
    <source>
        <dbReference type="EMBL" id="MBO1324113.1"/>
    </source>
</evidence>
<dbReference type="RefSeq" id="WP_207844767.1">
    <property type="nucleotide sequence ID" value="NZ_JAFVMH010000001.1"/>
</dbReference>
<reference evidence="4" key="1">
    <citation type="submission" date="2021-03" db="EMBL/GenBank/DDBJ databases">
        <title>The complete genome sequence of Acetobacter sp. TBRC 12339.</title>
        <authorList>
            <person name="Charoenyingcharoen P."/>
            <person name="Yukphan P."/>
        </authorList>
    </citation>
    <scope>NUCLEOTIDE SEQUENCE</scope>
    <source>
        <strain evidence="4">TBRC 12339</strain>
    </source>
</reference>
<name>A0A939KLC2_9PROT</name>
<dbReference type="Proteomes" id="UP000664073">
    <property type="component" value="Unassembled WGS sequence"/>
</dbReference>
<comment type="caution">
    <text evidence="4">The sequence shown here is derived from an EMBL/GenBank/DDBJ whole genome shotgun (WGS) entry which is preliminary data.</text>
</comment>
<dbReference type="PROSITE" id="PS51257">
    <property type="entry name" value="PROKAR_LIPOPROTEIN"/>
    <property type="match status" value="1"/>
</dbReference>
<evidence type="ECO:0000256" key="1">
    <source>
        <dbReference type="ARBA" id="ARBA00005564"/>
    </source>
</evidence>
<dbReference type="Gene3D" id="2.130.10.10">
    <property type="entry name" value="YVTN repeat-like/Quinoprotein amine dehydrogenase"/>
    <property type="match status" value="1"/>
</dbReference>
<dbReference type="GO" id="GO:0006006">
    <property type="term" value="P:glucose metabolic process"/>
    <property type="evidence" value="ECO:0007669"/>
    <property type="project" value="UniProtKB-KW"/>
</dbReference>
<dbReference type="PROSITE" id="PS51318">
    <property type="entry name" value="TAT"/>
    <property type="match status" value="1"/>
</dbReference>
<dbReference type="InterPro" id="IPR019405">
    <property type="entry name" value="Lactonase_7-beta_prop"/>
</dbReference>
<proteinExistence type="inferred from homology"/>
<keyword evidence="2" id="KW-0313">Glucose metabolism</keyword>
<dbReference type="AlphaFoldDB" id="A0A939KLC2"/>
<dbReference type="InterPro" id="IPR006311">
    <property type="entry name" value="TAT_signal"/>
</dbReference>
<sequence>MAGRISRRTFWQGSLAAGVLSGSVACGQARAQAPSQAQAQPAQAPAAQGGASPAGSAPPDGAVKSAPKRIFCYVGGYTQHGPPGGNADGLGLFEMNPDTGALTHVATYADVASPSFIALSPDGRFLYAVNEINDYNDQHSGSVTAFSIDQGSAVLTKLNTVASGGADPAHLSVHPSGRYVMVANYTGGTFALLRVKPDGSLGEMTTLIHNSGPRMPDRAADNPPGNFAISDHSAAHPHMIHADPSGRFVLVADAGLDRVYVWRLDMQSGRLSPAKVPFVPMTPGSAPRHFQFSEDGRRLFILCEQDSKVVVADFDPQTGLITPKQTVSSLTAHFHGSTLAAGILLSPDARFLYVSNRLGDSLAVFQIAADGTLTLVDEIWTHADYGRALKFDPTGRYLYVANQRSDSITSFKVDSLTGKINFTWDFTPVGSPTCFEFLTLPAQA</sequence>
<evidence type="ECO:0000256" key="2">
    <source>
        <dbReference type="ARBA" id="ARBA00022526"/>
    </source>
</evidence>
<dbReference type="InterPro" id="IPR015943">
    <property type="entry name" value="WD40/YVTN_repeat-like_dom_sf"/>
</dbReference>